<reference evidence="2 3" key="1">
    <citation type="submission" date="2019-06" db="EMBL/GenBank/DDBJ databases">
        <authorList>
            <person name="Broberg M."/>
        </authorList>
    </citation>
    <scope>NUCLEOTIDE SEQUENCE [LARGE SCALE GENOMIC DNA]</scope>
</reference>
<keyword evidence="1" id="KW-0732">Signal</keyword>
<evidence type="ECO:0000313" key="3">
    <source>
        <dbReference type="Proteomes" id="UP000766486"/>
    </source>
</evidence>
<keyword evidence="3" id="KW-1185">Reference proteome</keyword>
<evidence type="ECO:0008006" key="4">
    <source>
        <dbReference type="Google" id="ProtNLM"/>
    </source>
</evidence>
<sequence length="150" mass="16352">MQFSKTLLSLLPASLALAGPAPRPADLKSMRADEPDWIIESLKRTCNDADTQCDWTFRINTQGADSTDCTYSVQGSPASHATGALERCGVFTVQAGYNDQLGEDKKYYAVSIHDEARGLIVFASYSVEQIEGGQIVSPDQRYSPISLVPF</sequence>
<evidence type="ECO:0000313" key="2">
    <source>
        <dbReference type="EMBL" id="VUC24295.1"/>
    </source>
</evidence>
<evidence type="ECO:0000256" key="1">
    <source>
        <dbReference type="SAM" id="SignalP"/>
    </source>
</evidence>
<protein>
    <recommendedName>
        <fullName evidence="4">Small secreted protein</fullName>
    </recommendedName>
</protein>
<gene>
    <name evidence="2" type="ORF">CLO192961_LOCUS137832</name>
</gene>
<dbReference type="Proteomes" id="UP000766486">
    <property type="component" value="Unassembled WGS sequence"/>
</dbReference>
<feature type="chain" id="PRO_5045268430" description="Small secreted protein" evidence="1">
    <location>
        <begin position="19"/>
        <end position="150"/>
    </location>
</feature>
<comment type="caution">
    <text evidence="2">The sequence shown here is derived from an EMBL/GenBank/DDBJ whole genome shotgun (WGS) entry which is preliminary data.</text>
</comment>
<organism evidence="2 3">
    <name type="scientific">Bionectria ochroleuca</name>
    <name type="common">Gliocladium roseum</name>
    <dbReference type="NCBI Taxonomy" id="29856"/>
    <lineage>
        <taxon>Eukaryota</taxon>
        <taxon>Fungi</taxon>
        <taxon>Dikarya</taxon>
        <taxon>Ascomycota</taxon>
        <taxon>Pezizomycotina</taxon>
        <taxon>Sordariomycetes</taxon>
        <taxon>Hypocreomycetidae</taxon>
        <taxon>Hypocreales</taxon>
        <taxon>Bionectriaceae</taxon>
        <taxon>Clonostachys</taxon>
    </lineage>
</organism>
<name>A0ABY6U217_BIOOC</name>
<dbReference type="EMBL" id="CABFNS010000717">
    <property type="protein sequence ID" value="VUC24295.1"/>
    <property type="molecule type" value="Genomic_DNA"/>
</dbReference>
<proteinExistence type="predicted"/>
<feature type="signal peptide" evidence="1">
    <location>
        <begin position="1"/>
        <end position="18"/>
    </location>
</feature>
<accession>A0ABY6U217</accession>